<keyword evidence="5 7" id="KW-1133">Transmembrane helix</keyword>
<dbReference type="Proteomes" id="UP000070675">
    <property type="component" value="Unassembled WGS sequence"/>
</dbReference>
<feature type="transmembrane region" description="Helical" evidence="7">
    <location>
        <begin position="176"/>
        <end position="198"/>
    </location>
</feature>
<dbReference type="GO" id="GO:0005886">
    <property type="term" value="C:plasma membrane"/>
    <property type="evidence" value="ECO:0007669"/>
    <property type="project" value="UniProtKB-SubCell"/>
</dbReference>
<feature type="domain" description="Glycine transporter" evidence="8">
    <location>
        <begin position="33"/>
        <end position="105"/>
    </location>
</feature>
<feature type="transmembrane region" description="Helical" evidence="7">
    <location>
        <begin position="30"/>
        <end position="50"/>
    </location>
</feature>
<feature type="transmembrane region" description="Helical" evidence="7">
    <location>
        <begin position="139"/>
        <end position="164"/>
    </location>
</feature>
<feature type="domain" description="Glycine transporter" evidence="8">
    <location>
        <begin position="119"/>
        <end position="192"/>
    </location>
</feature>
<comment type="caution">
    <text evidence="9">The sequence shown here is derived from an EMBL/GenBank/DDBJ whole genome shotgun (WGS) entry which is preliminary data.</text>
</comment>
<dbReference type="PANTHER" id="PTHR30506">
    <property type="entry name" value="INNER MEMBRANE PROTEIN"/>
    <property type="match status" value="1"/>
</dbReference>
<dbReference type="PATRIC" id="fig|1393034.3.peg.638"/>
<gene>
    <name evidence="9" type="ORF">HMPREF3192_00660</name>
</gene>
<name>A0A133XVE6_9ACTN</name>
<evidence type="ECO:0000256" key="5">
    <source>
        <dbReference type="ARBA" id="ARBA00022989"/>
    </source>
</evidence>
<evidence type="ECO:0000256" key="1">
    <source>
        <dbReference type="ARBA" id="ARBA00004651"/>
    </source>
</evidence>
<evidence type="ECO:0000313" key="9">
    <source>
        <dbReference type="EMBL" id="KXB34917.1"/>
    </source>
</evidence>
<feature type="transmembrane region" description="Helical" evidence="7">
    <location>
        <begin position="57"/>
        <end position="79"/>
    </location>
</feature>
<keyword evidence="10" id="KW-1185">Reference proteome</keyword>
<organism evidence="9 10">
    <name type="scientific">Atopobium deltae</name>
    <dbReference type="NCBI Taxonomy" id="1393034"/>
    <lineage>
        <taxon>Bacteria</taxon>
        <taxon>Bacillati</taxon>
        <taxon>Actinomycetota</taxon>
        <taxon>Coriobacteriia</taxon>
        <taxon>Coriobacteriales</taxon>
        <taxon>Atopobiaceae</taxon>
        <taxon>Atopobium</taxon>
    </lineage>
</organism>
<dbReference type="EMBL" id="LSCR01000009">
    <property type="protein sequence ID" value="KXB34917.1"/>
    <property type="molecule type" value="Genomic_DNA"/>
</dbReference>
<comment type="subcellular location">
    <subcellularLocation>
        <location evidence="1">Cell membrane</location>
        <topology evidence="1">Multi-pass membrane protein</topology>
    </subcellularLocation>
</comment>
<evidence type="ECO:0000256" key="3">
    <source>
        <dbReference type="ARBA" id="ARBA00022475"/>
    </source>
</evidence>
<evidence type="ECO:0000313" key="10">
    <source>
        <dbReference type="Proteomes" id="UP000070675"/>
    </source>
</evidence>
<reference evidence="10" key="1">
    <citation type="submission" date="2016-01" db="EMBL/GenBank/DDBJ databases">
        <authorList>
            <person name="Mitreva M."/>
            <person name="Pepin K.H."/>
            <person name="Mihindukulasuriya K.A."/>
            <person name="Fulton R."/>
            <person name="Fronick C."/>
            <person name="O'Laughlin M."/>
            <person name="Miner T."/>
            <person name="Herter B."/>
            <person name="Rosa B.A."/>
            <person name="Cordes M."/>
            <person name="Tomlinson C."/>
            <person name="Wollam A."/>
            <person name="Palsikar V.B."/>
            <person name="Mardis E.R."/>
            <person name="Wilson R.K."/>
        </authorList>
    </citation>
    <scope>NUCLEOTIDE SEQUENCE [LARGE SCALE GENOMIC DNA]</scope>
    <source>
        <strain evidence="10">DNF00019</strain>
    </source>
</reference>
<keyword evidence="6 7" id="KW-0472">Membrane</keyword>
<dbReference type="Pfam" id="PF03458">
    <property type="entry name" value="Gly_transporter"/>
    <property type="match status" value="2"/>
</dbReference>
<evidence type="ECO:0000256" key="7">
    <source>
        <dbReference type="SAM" id="Phobius"/>
    </source>
</evidence>
<feature type="transmembrane region" description="Helical" evidence="7">
    <location>
        <begin position="91"/>
        <end position="109"/>
    </location>
</feature>
<proteinExistence type="inferred from homology"/>
<evidence type="ECO:0000256" key="4">
    <source>
        <dbReference type="ARBA" id="ARBA00022692"/>
    </source>
</evidence>
<evidence type="ECO:0000256" key="2">
    <source>
        <dbReference type="ARBA" id="ARBA00008193"/>
    </source>
</evidence>
<protein>
    <recommendedName>
        <fullName evidence="8">Glycine transporter domain-containing protein</fullName>
    </recommendedName>
</protein>
<dbReference type="InterPro" id="IPR005115">
    <property type="entry name" value="Gly_transporter"/>
</dbReference>
<keyword evidence="4 7" id="KW-0812">Transmembrane</keyword>
<evidence type="ECO:0000259" key="8">
    <source>
        <dbReference type="Pfam" id="PF03458"/>
    </source>
</evidence>
<accession>A0A133XVE6</accession>
<evidence type="ECO:0000256" key="6">
    <source>
        <dbReference type="ARBA" id="ARBA00023136"/>
    </source>
</evidence>
<comment type="similarity">
    <text evidence="2">Belongs to the UPF0126 family.</text>
</comment>
<dbReference type="PANTHER" id="PTHR30506:SF3">
    <property type="entry name" value="UPF0126 INNER MEMBRANE PROTEIN YADS-RELATED"/>
    <property type="match status" value="1"/>
</dbReference>
<sequence>MKRASRIFYIIYGYYGESKNVFWGDAVLQIPIWLDLAAVIIGAVSGLWAAQERKLDLIGHIGLSFLGGLGGGLLRDAAMQVGSVYMLQSPYPIPIVLMVGVMGFCFPQIIRQHPNLLEWLDILSVGLFVVAGTDKAMVYRLYPMACLLMGIFTGVGGGMLRDIFLGDTPRIFQRSNFYATAATGGALAYFLLVGGLWVNQNIAAVISVATTIGLRRASLHYNVLSPAELDLTPLVKNAGKKITRYVRRKK</sequence>
<keyword evidence="3" id="KW-1003">Cell membrane</keyword>
<dbReference type="AlphaFoldDB" id="A0A133XVE6"/>